<evidence type="ECO:0000313" key="4">
    <source>
        <dbReference type="Proteomes" id="UP000317429"/>
    </source>
</evidence>
<keyword evidence="4" id="KW-1185">Reference proteome</keyword>
<feature type="transmembrane region" description="Helical" evidence="2">
    <location>
        <begin position="6"/>
        <end position="24"/>
    </location>
</feature>
<dbReference type="KEGG" id="pnd:Pla175_50890"/>
<gene>
    <name evidence="3" type="ORF">Pla175_50890</name>
</gene>
<proteinExistence type="predicted"/>
<dbReference type="RefSeq" id="WP_145291820.1">
    <property type="nucleotide sequence ID" value="NZ_CP036291.1"/>
</dbReference>
<dbReference type="Proteomes" id="UP000317429">
    <property type="component" value="Chromosome"/>
</dbReference>
<accession>A0A518DJK4</accession>
<keyword evidence="2" id="KW-1133">Transmembrane helix</keyword>
<protein>
    <submittedName>
        <fullName evidence="3">Uncharacterized protein</fullName>
    </submittedName>
</protein>
<dbReference type="OrthoDB" id="279164at2"/>
<dbReference type="EMBL" id="CP036291">
    <property type="protein sequence ID" value="QDU91659.1"/>
    <property type="molecule type" value="Genomic_DNA"/>
</dbReference>
<evidence type="ECO:0000256" key="2">
    <source>
        <dbReference type="SAM" id="Phobius"/>
    </source>
</evidence>
<evidence type="ECO:0000256" key="1">
    <source>
        <dbReference type="SAM" id="Coils"/>
    </source>
</evidence>
<keyword evidence="1" id="KW-0175">Coiled coil</keyword>
<sequence>MPLAAITPQILFIAGCALLVYILMRRSYRFFGAAKRRSTGPIDVQHRPVTQWDGVQADADARVNRQQVELEEMSRQMRGEIDSKLIALRELSARCDAQIAKLESLLDRAQR</sequence>
<reference evidence="3 4" key="1">
    <citation type="submission" date="2019-02" db="EMBL/GenBank/DDBJ databases">
        <title>Deep-cultivation of Planctomycetes and their phenomic and genomic characterization uncovers novel biology.</title>
        <authorList>
            <person name="Wiegand S."/>
            <person name="Jogler M."/>
            <person name="Boedeker C."/>
            <person name="Pinto D."/>
            <person name="Vollmers J."/>
            <person name="Rivas-Marin E."/>
            <person name="Kohn T."/>
            <person name="Peeters S.H."/>
            <person name="Heuer A."/>
            <person name="Rast P."/>
            <person name="Oberbeckmann S."/>
            <person name="Bunk B."/>
            <person name="Jeske O."/>
            <person name="Meyerdierks A."/>
            <person name="Storesund J.E."/>
            <person name="Kallscheuer N."/>
            <person name="Luecker S."/>
            <person name="Lage O.M."/>
            <person name="Pohl T."/>
            <person name="Merkel B.J."/>
            <person name="Hornburger P."/>
            <person name="Mueller R.-W."/>
            <person name="Bruemmer F."/>
            <person name="Labrenz M."/>
            <person name="Spormann A.M."/>
            <person name="Op den Camp H."/>
            <person name="Overmann J."/>
            <person name="Amann R."/>
            <person name="Jetten M.S.M."/>
            <person name="Mascher T."/>
            <person name="Medema M.H."/>
            <person name="Devos D.P."/>
            <person name="Kaster A.-K."/>
            <person name="Ovreas L."/>
            <person name="Rohde M."/>
            <person name="Galperin M.Y."/>
            <person name="Jogler C."/>
        </authorList>
    </citation>
    <scope>NUCLEOTIDE SEQUENCE [LARGE SCALE GENOMIC DNA]</scope>
    <source>
        <strain evidence="3 4">Pla175</strain>
    </source>
</reference>
<organism evidence="3 4">
    <name type="scientific">Pirellulimonas nuda</name>
    <dbReference type="NCBI Taxonomy" id="2528009"/>
    <lineage>
        <taxon>Bacteria</taxon>
        <taxon>Pseudomonadati</taxon>
        <taxon>Planctomycetota</taxon>
        <taxon>Planctomycetia</taxon>
        <taxon>Pirellulales</taxon>
        <taxon>Lacipirellulaceae</taxon>
        <taxon>Pirellulimonas</taxon>
    </lineage>
</organism>
<evidence type="ECO:0000313" key="3">
    <source>
        <dbReference type="EMBL" id="QDU91659.1"/>
    </source>
</evidence>
<keyword evidence="2" id="KW-0472">Membrane</keyword>
<feature type="coiled-coil region" evidence="1">
    <location>
        <begin position="56"/>
        <end position="108"/>
    </location>
</feature>
<name>A0A518DJK4_9BACT</name>
<dbReference type="AlphaFoldDB" id="A0A518DJK4"/>
<keyword evidence="2" id="KW-0812">Transmembrane</keyword>